<sequence>MKVPEYETTIRNRKNKRIFLVGMKEQGERAVSYEEGEMAANGNPYFEVSTETGENMEKLFRAILLCYLDPTTPGCYDSEEGNKLLAKLTGLPQDELDPFFRNFQGKFRVHFENWGLVGWLVVLKELVITGRALVTSDTPEHYVRLFALNEEGLFRRIVREYLSSFLNNKMDLSQPFIYFQ</sequence>
<evidence type="ECO:0000313" key="1">
    <source>
        <dbReference type="EMBL" id="NDV36497.1"/>
    </source>
</evidence>
<dbReference type="SUPFAM" id="SSF52540">
    <property type="entry name" value="P-loop containing nucleoside triphosphate hydrolases"/>
    <property type="match status" value="1"/>
</dbReference>
<reference evidence="1" key="1">
    <citation type="journal article" date="2020" name="J. Eukaryot. Microbiol.">
        <title>De novo Sequencing, Assembly and Annotation of the Transcriptome for the Free-Living Testate Amoeba Arcella intermedia.</title>
        <authorList>
            <person name="Ribeiro G.M."/>
            <person name="Porfirio-Sousa A.L."/>
            <person name="Maurer-Alcala X.X."/>
            <person name="Katz L.A."/>
            <person name="Lahr D.J.G."/>
        </authorList>
    </citation>
    <scope>NUCLEOTIDE SEQUENCE</scope>
</reference>
<dbReference type="AlphaFoldDB" id="A0A6B2LI30"/>
<organism evidence="1">
    <name type="scientific">Arcella intermedia</name>
    <dbReference type="NCBI Taxonomy" id="1963864"/>
    <lineage>
        <taxon>Eukaryota</taxon>
        <taxon>Amoebozoa</taxon>
        <taxon>Tubulinea</taxon>
        <taxon>Elardia</taxon>
        <taxon>Arcellinida</taxon>
        <taxon>Sphaerothecina</taxon>
        <taxon>Arcellidae</taxon>
        <taxon>Arcella</taxon>
    </lineage>
</organism>
<dbReference type="InterPro" id="IPR027417">
    <property type="entry name" value="P-loop_NTPase"/>
</dbReference>
<dbReference type="EMBL" id="GIBP01007528">
    <property type="protein sequence ID" value="NDV36497.1"/>
    <property type="molecule type" value="Transcribed_RNA"/>
</dbReference>
<proteinExistence type="predicted"/>
<dbReference type="Gene3D" id="3.40.50.300">
    <property type="entry name" value="P-loop containing nucleotide triphosphate hydrolases"/>
    <property type="match status" value="1"/>
</dbReference>
<accession>A0A6B2LI30</accession>
<protein>
    <submittedName>
        <fullName evidence="1">Uncharacterized protein</fullName>
    </submittedName>
</protein>
<name>A0A6B2LI30_9EUKA</name>